<dbReference type="Gene3D" id="3.30.470.20">
    <property type="entry name" value="ATP-grasp fold, B domain"/>
    <property type="match status" value="1"/>
</dbReference>
<dbReference type="GO" id="GO:0008360">
    <property type="term" value="P:regulation of cell shape"/>
    <property type="evidence" value="ECO:0007669"/>
    <property type="project" value="UniProtKB-KW"/>
</dbReference>
<evidence type="ECO:0000256" key="14">
    <source>
        <dbReference type="ARBA" id="ARBA00022984"/>
    </source>
</evidence>
<feature type="binding site" evidence="25">
    <location>
        <position position="316"/>
    </location>
    <ligand>
        <name>Mg(2+)</name>
        <dbReference type="ChEBI" id="CHEBI:18420"/>
        <label>1</label>
    </ligand>
</feature>
<dbReference type="InterPro" id="IPR011095">
    <property type="entry name" value="Dala_Dala_lig_C"/>
</dbReference>
<evidence type="ECO:0000256" key="21">
    <source>
        <dbReference type="ARBA" id="ARBA00077154"/>
    </source>
</evidence>
<dbReference type="GO" id="GO:0009252">
    <property type="term" value="P:peptidoglycan biosynthetic process"/>
    <property type="evidence" value="ECO:0007669"/>
    <property type="project" value="UniProtKB-UniRule"/>
</dbReference>
<evidence type="ECO:0000256" key="5">
    <source>
        <dbReference type="ARBA" id="ARBA00010871"/>
    </source>
</evidence>
<dbReference type="PROSITE" id="PS00843">
    <property type="entry name" value="DALA_DALA_LIGASE_1"/>
    <property type="match status" value="1"/>
</dbReference>
<dbReference type="SUPFAM" id="SSF56059">
    <property type="entry name" value="Glutathione synthetase ATP-binding domain-like"/>
    <property type="match status" value="1"/>
</dbReference>
<dbReference type="RefSeq" id="WP_185137192.1">
    <property type="nucleotide sequence ID" value="NZ_BORM01000015.1"/>
</dbReference>
<feature type="binding site" evidence="25">
    <location>
        <position position="330"/>
    </location>
    <ligand>
        <name>Mg(2+)</name>
        <dbReference type="ChEBI" id="CHEBI:18420"/>
        <label>1</label>
    </ligand>
</feature>
<comment type="similarity">
    <text evidence="5 22">Belongs to the D-alanine--D-alanine ligase family.</text>
</comment>
<dbReference type="HAMAP" id="MF_00047">
    <property type="entry name" value="Dala_Dala_lig"/>
    <property type="match status" value="1"/>
</dbReference>
<evidence type="ECO:0000256" key="17">
    <source>
        <dbReference type="ARBA" id="ARBA00047614"/>
    </source>
</evidence>
<evidence type="ECO:0000256" key="10">
    <source>
        <dbReference type="ARBA" id="ARBA00022741"/>
    </source>
</evidence>
<keyword evidence="16 22" id="KW-0961">Cell wall biogenesis/degradation</keyword>
<dbReference type="FunFam" id="3.30.470.20:FF:000008">
    <property type="entry name" value="D-alanine--D-alanine ligase"/>
    <property type="match status" value="1"/>
</dbReference>
<dbReference type="GO" id="GO:0071555">
    <property type="term" value="P:cell wall organization"/>
    <property type="evidence" value="ECO:0007669"/>
    <property type="project" value="UniProtKB-KW"/>
</dbReference>
<evidence type="ECO:0000256" key="22">
    <source>
        <dbReference type="HAMAP-Rule" id="MF_00047"/>
    </source>
</evidence>
<dbReference type="GO" id="GO:0005524">
    <property type="term" value="F:ATP binding"/>
    <property type="evidence" value="ECO:0007669"/>
    <property type="project" value="UniProtKB-UniRule"/>
</dbReference>
<evidence type="ECO:0000256" key="18">
    <source>
        <dbReference type="ARBA" id="ARBA00060592"/>
    </source>
</evidence>
<evidence type="ECO:0000256" key="25">
    <source>
        <dbReference type="PIRSR" id="PIRSR039102-3"/>
    </source>
</evidence>
<evidence type="ECO:0000256" key="16">
    <source>
        <dbReference type="ARBA" id="ARBA00023316"/>
    </source>
</evidence>
<evidence type="ECO:0000313" key="28">
    <source>
        <dbReference type="EMBL" id="MBB6693215.1"/>
    </source>
</evidence>
<feature type="active site" evidence="23">
    <location>
        <position position="17"/>
    </location>
</feature>
<sequence length="383" mass="41965">MGHKVRVGLVYGGRSGEHEVSLQTALAVLKAFDYDKYELIPFYITKTGQWRSGPLLQAPPAAVAELQFEGRPEPSDSDGVQLQAQALLPVIQGMSESVLAAKGAPADDRPIDVMFPLLHGTFGEDGTIQGLFEMAGLPYVGAGVLASAVGMDKAAMKTMFAQAGLPQVGYRYFTRFQWNRGREFELAGIEESLGYPCFVKPANLGSSVGVSKARNREELVAAIEEALRYDRKVIVEEFVDAREIEVSVLGNDEPRASVPGEIVSSNEFYDYKAKYIDGKSVMVIPAEIPPETAQAIREMAVRAFLAIDGSGLCRADFFLRRSDGAVFINEVNTMPGFTPFSMYPLMWKETGVSYRELLDTLIRLGIERYEEKQAIDYGGGAAE</sequence>
<dbReference type="AlphaFoldDB" id="A0A841TYA8"/>
<evidence type="ECO:0000256" key="4">
    <source>
        <dbReference type="ARBA" id="ARBA00004752"/>
    </source>
</evidence>
<dbReference type="Gene3D" id="3.40.50.20">
    <property type="match status" value="1"/>
</dbReference>
<feature type="binding site" evidence="25">
    <location>
        <position position="332"/>
    </location>
    <ligand>
        <name>Mg(2+)</name>
        <dbReference type="ChEBI" id="CHEBI:18420"/>
        <label>2</label>
    </ligand>
</feature>
<evidence type="ECO:0000256" key="9">
    <source>
        <dbReference type="ARBA" id="ARBA00022723"/>
    </source>
</evidence>
<dbReference type="SUPFAM" id="SSF52440">
    <property type="entry name" value="PreATP-grasp domain"/>
    <property type="match status" value="1"/>
</dbReference>
<evidence type="ECO:0000256" key="8">
    <source>
        <dbReference type="ARBA" id="ARBA00022598"/>
    </source>
</evidence>
<keyword evidence="13 22" id="KW-0133">Cell shape</keyword>
<accession>A0A841TYA8</accession>
<feature type="binding site" evidence="24">
    <location>
        <position position="153"/>
    </location>
    <ligand>
        <name>ATP</name>
        <dbReference type="ChEBI" id="CHEBI:30616"/>
    </ligand>
</feature>
<dbReference type="PROSITE" id="PS00844">
    <property type="entry name" value="DALA_DALA_LIGASE_2"/>
    <property type="match status" value="1"/>
</dbReference>
<comment type="function">
    <text evidence="2 22">Cell wall formation.</text>
</comment>
<evidence type="ECO:0000256" key="12">
    <source>
        <dbReference type="ARBA" id="ARBA00022842"/>
    </source>
</evidence>
<evidence type="ECO:0000256" key="20">
    <source>
        <dbReference type="ARBA" id="ARBA00076288"/>
    </source>
</evidence>
<evidence type="ECO:0000256" key="3">
    <source>
        <dbReference type="ARBA" id="ARBA00004496"/>
    </source>
</evidence>
<dbReference type="UniPathway" id="UPA00219"/>
<keyword evidence="7 22" id="KW-0963">Cytoplasm</keyword>
<dbReference type="FunFam" id="3.30.1490.20:FF:000007">
    <property type="entry name" value="D-alanine--D-alanine ligase"/>
    <property type="match status" value="1"/>
</dbReference>
<organism evidence="28 29">
    <name type="scientific">Cohnella xylanilytica</name>
    <dbReference type="NCBI Taxonomy" id="557555"/>
    <lineage>
        <taxon>Bacteria</taxon>
        <taxon>Bacillati</taxon>
        <taxon>Bacillota</taxon>
        <taxon>Bacilli</taxon>
        <taxon>Bacillales</taxon>
        <taxon>Paenibacillaceae</taxon>
        <taxon>Cohnella</taxon>
    </lineage>
</organism>
<keyword evidence="29" id="KW-1185">Reference proteome</keyword>
<comment type="caution">
    <text evidence="28">The sequence shown here is derived from an EMBL/GenBank/DDBJ whole genome shotgun (WGS) entry which is preliminary data.</text>
</comment>
<dbReference type="InterPro" id="IPR011127">
    <property type="entry name" value="Dala_Dala_lig_N"/>
</dbReference>
<dbReference type="InterPro" id="IPR016185">
    <property type="entry name" value="PreATP-grasp_dom_sf"/>
</dbReference>
<dbReference type="InterPro" id="IPR005905">
    <property type="entry name" value="D_ala_D_ala"/>
</dbReference>
<protein>
    <recommendedName>
        <fullName evidence="19 22">D-alanine--D-alanine ligase</fullName>
        <ecNumber evidence="6 22">6.3.2.4</ecNumber>
    </recommendedName>
    <alternativeName>
        <fullName evidence="21 22">D-Ala-D-Ala ligase</fullName>
    </alternativeName>
    <alternativeName>
        <fullName evidence="20 22">D-alanylalanine synthetase</fullName>
    </alternativeName>
</protein>
<comment type="catalytic activity">
    <reaction evidence="17 22">
        <text>2 D-alanine + ATP = D-alanyl-D-alanine + ADP + phosphate + H(+)</text>
        <dbReference type="Rhea" id="RHEA:11224"/>
        <dbReference type="ChEBI" id="CHEBI:15378"/>
        <dbReference type="ChEBI" id="CHEBI:30616"/>
        <dbReference type="ChEBI" id="CHEBI:43474"/>
        <dbReference type="ChEBI" id="CHEBI:57416"/>
        <dbReference type="ChEBI" id="CHEBI:57822"/>
        <dbReference type="ChEBI" id="CHEBI:456216"/>
        <dbReference type="EC" id="6.3.2.4"/>
    </reaction>
</comment>
<feature type="active site" evidence="23">
    <location>
        <position position="206"/>
    </location>
</feature>
<feature type="binding site" evidence="24">
    <location>
        <begin position="329"/>
        <end position="330"/>
    </location>
    <ligand>
        <name>ATP</name>
        <dbReference type="ChEBI" id="CHEBI:30616"/>
    </ligand>
</feature>
<reference evidence="28 29" key="1">
    <citation type="submission" date="2020-08" db="EMBL/GenBank/DDBJ databases">
        <title>Cohnella phylogeny.</title>
        <authorList>
            <person name="Dunlap C."/>
        </authorList>
    </citation>
    <scope>NUCLEOTIDE SEQUENCE [LARGE SCALE GENOMIC DNA]</scope>
    <source>
        <strain evidence="28 29">DSM 25239</strain>
    </source>
</reference>
<feature type="active site" evidence="23">
    <location>
        <position position="341"/>
    </location>
</feature>
<keyword evidence="11 26" id="KW-0067">ATP-binding</keyword>
<evidence type="ECO:0000256" key="6">
    <source>
        <dbReference type="ARBA" id="ARBA00012216"/>
    </source>
</evidence>
<dbReference type="InterPro" id="IPR000291">
    <property type="entry name" value="D-Ala_lig_Van_CS"/>
</dbReference>
<dbReference type="Gene3D" id="3.30.1490.20">
    <property type="entry name" value="ATP-grasp fold, A domain"/>
    <property type="match status" value="1"/>
</dbReference>
<keyword evidence="8 22" id="KW-0436">Ligase</keyword>
<comment type="cofactor">
    <cofactor evidence="25">
        <name>Mg(2+)</name>
        <dbReference type="ChEBI" id="CHEBI:18420"/>
    </cofactor>
    <cofactor evidence="25">
        <name>Mn(2+)</name>
        <dbReference type="ChEBI" id="CHEBI:29035"/>
    </cofactor>
    <text evidence="25">Binds 2 magnesium or manganese ions per subunit.</text>
</comment>
<dbReference type="InterPro" id="IPR013815">
    <property type="entry name" value="ATP_grasp_subdomain_1"/>
</dbReference>
<dbReference type="Proteomes" id="UP000553776">
    <property type="component" value="Unassembled WGS sequence"/>
</dbReference>
<evidence type="ECO:0000256" key="24">
    <source>
        <dbReference type="PIRSR" id="PIRSR039102-2"/>
    </source>
</evidence>
<dbReference type="Pfam" id="PF01820">
    <property type="entry name" value="Dala_Dala_lig_N"/>
    <property type="match status" value="1"/>
</dbReference>
<evidence type="ECO:0000256" key="11">
    <source>
        <dbReference type="ARBA" id="ARBA00022840"/>
    </source>
</evidence>
<keyword evidence="14 22" id="KW-0573">Peptidoglycan synthesis</keyword>
<keyword evidence="12 25" id="KW-0460">Magnesium</keyword>
<dbReference type="PROSITE" id="PS50975">
    <property type="entry name" value="ATP_GRASP"/>
    <property type="match status" value="1"/>
</dbReference>
<feature type="domain" description="ATP-grasp" evidence="27">
    <location>
        <begin position="157"/>
        <end position="363"/>
    </location>
</feature>
<evidence type="ECO:0000256" key="19">
    <source>
        <dbReference type="ARBA" id="ARBA00068427"/>
    </source>
</evidence>
<gene>
    <name evidence="22" type="primary">ddl</name>
    <name evidence="28" type="ORF">H7B90_17565</name>
</gene>
<keyword evidence="15 25" id="KW-0464">Manganese</keyword>
<feature type="binding site" evidence="24">
    <location>
        <begin position="198"/>
        <end position="200"/>
    </location>
    <ligand>
        <name>ATP</name>
        <dbReference type="ChEBI" id="CHEBI:30616"/>
    </ligand>
</feature>
<dbReference type="NCBIfam" id="NF002528">
    <property type="entry name" value="PRK01966.1-4"/>
    <property type="match status" value="1"/>
</dbReference>
<dbReference type="GO" id="GO:0005829">
    <property type="term" value="C:cytosol"/>
    <property type="evidence" value="ECO:0007669"/>
    <property type="project" value="TreeGrafter"/>
</dbReference>
<comment type="subcellular location">
    <subcellularLocation>
        <location evidence="3 22">Cytoplasm</location>
    </subcellularLocation>
</comment>
<proteinExistence type="inferred from homology"/>
<dbReference type="InterPro" id="IPR011761">
    <property type="entry name" value="ATP-grasp"/>
</dbReference>
<dbReference type="EMBL" id="JACJVR010000068">
    <property type="protein sequence ID" value="MBB6693215.1"/>
    <property type="molecule type" value="Genomic_DNA"/>
</dbReference>
<evidence type="ECO:0000256" key="7">
    <source>
        <dbReference type="ARBA" id="ARBA00022490"/>
    </source>
</evidence>
<feature type="binding site" evidence="24">
    <location>
        <begin position="206"/>
        <end position="207"/>
    </location>
    <ligand>
        <name>ATP</name>
        <dbReference type="ChEBI" id="CHEBI:30616"/>
    </ligand>
</feature>
<dbReference type="Pfam" id="PF07478">
    <property type="entry name" value="Dala_Dala_lig_C"/>
    <property type="match status" value="1"/>
</dbReference>
<dbReference type="GO" id="GO:0046872">
    <property type="term" value="F:metal ion binding"/>
    <property type="evidence" value="ECO:0007669"/>
    <property type="project" value="UniProtKB-KW"/>
</dbReference>
<dbReference type="NCBIfam" id="TIGR01205">
    <property type="entry name" value="D_ala_D_alaTIGR"/>
    <property type="match status" value="1"/>
</dbReference>
<evidence type="ECO:0000256" key="26">
    <source>
        <dbReference type="PROSITE-ProRule" id="PRU00409"/>
    </source>
</evidence>
<dbReference type="PIRSF" id="PIRSF039102">
    <property type="entry name" value="Ddl/VanB"/>
    <property type="match status" value="1"/>
</dbReference>
<dbReference type="PANTHER" id="PTHR23132">
    <property type="entry name" value="D-ALANINE--D-ALANINE LIGASE"/>
    <property type="match status" value="1"/>
</dbReference>
<evidence type="ECO:0000256" key="2">
    <source>
        <dbReference type="ARBA" id="ARBA00003921"/>
    </source>
</evidence>
<evidence type="ECO:0000256" key="1">
    <source>
        <dbReference type="ARBA" id="ARBA00001936"/>
    </source>
</evidence>
<evidence type="ECO:0000256" key="13">
    <source>
        <dbReference type="ARBA" id="ARBA00022960"/>
    </source>
</evidence>
<comment type="cofactor">
    <cofactor evidence="1">
        <name>Mn(2+)</name>
        <dbReference type="ChEBI" id="CHEBI:29035"/>
    </cofactor>
</comment>
<keyword evidence="10 24" id="KW-0547">Nucleotide-binding</keyword>
<comment type="pathway">
    <text evidence="4 22">Cell wall biogenesis; peptidoglycan biosynthesis.</text>
</comment>
<dbReference type="GO" id="GO:0008716">
    <property type="term" value="F:D-alanine-D-alanine ligase activity"/>
    <property type="evidence" value="ECO:0007669"/>
    <property type="project" value="UniProtKB-UniRule"/>
</dbReference>
<name>A0A841TYA8_9BACL</name>
<evidence type="ECO:0000256" key="23">
    <source>
        <dbReference type="PIRSR" id="PIRSR039102-1"/>
    </source>
</evidence>
<feature type="binding site" evidence="25">
    <location>
        <position position="330"/>
    </location>
    <ligand>
        <name>Mg(2+)</name>
        <dbReference type="ChEBI" id="CHEBI:18420"/>
        <label>2</label>
    </ligand>
</feature>
<comment type="pathway">
    <text evidence="18">Glycan biosynthesis.</text>
</comment>
<dbReference type="NCBIfam" id="NF002526">
    <property type="entry name" value="PRK01966.1-2"/>
    <property type="match status" value="1"/>
</dbReference>
<evidence type="ECO:0000313" key="29">
    <source>
        <dbReference type="Proteomes" id="UP000553776"/>
    </source>
</evidence>
<evidence type="ECO:0000259" key="27">
    <source>
        <dbReference type="PROSITE" id="PS50975"/>
    </source>
</evidence>
<feature type="binding site" evidence="24">
    <location>
        <begin position="236"/>
        <end position="243"/>
    </location>
    <ligand>
        <name>ATP</name>
        <dbReference type="ChEBI" id="CHEBI:30616"/>
    </ligand>
</feature>
<dbReference type="PANTHER" id="PTHR23132:SF25">
    <property type="entry name" value="D-ALANINE--D-ALANINE LIGASE A"/>
    <property type="match status" value="1"/>
</dbReference>
<evidence type="ECO:0000256" key="15">
    <source>
        <dbReference type="ARBA" id="ARBA00023211"/>
    </source>
</evidence>
<dbReference type="EC" id="6.3.2.4" evidence="6 22"/>
<keyword evidence="9 25" id="KW-0479">Metal-binding</keyword>